<evidence type="ECO:0000313" key="3">
    <source>
        <dbReference type="EMBL" id="MBL3655569.1"/>
    </source>
</evidence>
<dbReference type="AlphaFoldDB" id="A0A937JYD6"/>
<evidence type="ECO:0000313" key="4">
    <source>
        <dbReference type="Proteomes" id="UP000659388"/>
    </source>
</evidence>
<dbReference type="SUPFAM" id="SSF54427">
    <property type="entry name" value="NTF2-like"/>
    <property type="match status" value="1"/>
</dbReference>
<dbReference type="Pfam" id="PF13474">
    <property type="entry name" value="SnoaL_3"/>
    <property type="match status" value="1"/>
</dbReference>
<dbReference type="RefSeq" id="WP_202243233.1">
    <property type="nucleotide sequence ID" value="NZ_JAESIY010000002.1"/>
</dbReference>
<dbReference type="Proteomes" id="UP000659388">
    <property type="component" value="Unassembled WGS sequence"/>
</dbReference>
<dbReference type="InterPro" id="IPR037401">
    <property type="entry name" value="SnoaL-like"/>
</dbReference>
<comment type="caution">
    <text evidence="3">The sequence shown here is derived from an EMBL/GenBank/DDBJ whole genome shotgun (WGS) entry which is preliminary data.</text>
</comment>
<feature type="chain" id="PRO_5037136426" evidence="1">
    <location>
        <begin position="19"/>
        <end position="152"/>
    </location>
</feature>
<keyword evidence="4" id="KW-1185">Reference proteome</keyword>
<accession>A0A937JYD6</accession>
<name>A0A937JYD6_9BACT</name>
<reference evidence="3" key="1">
    <citation type="submission" date="2021-01" db="EMBL/GenBank/DDBJ databases">
        <title>Fulvivirga kasyanovii gen. nov., sp nov., a novel member of the phylum Bacteroidetes isolated from seawater in a mussel farm.</title>
        <authorList>
            <person name="Zhao L.-H."/>
            <person name="Wang Z.-J."/>
        </authorList>
    </citation>
    <scope>NUCLEOTIDE SEQUENCE</scope>
    <source>
        <strain evidence="3">2943</strain>
    </source>
</reference>
<proteinExistence type="predicted"/>
<gene>
    <name evidence="3" type="ORF">JL102_05480</name>
</gene>
<sequence length="152" mass="17631">MKKLLMAAFLCYSLSSLGQTHEDVNQFINKWHQAASDANAKVFFESMADHAIYIGTDSSERWNKEEFFSFAKPYFDQGKAWDFKPYDRDIHISSSGNIIWFSELLDTWMGICRGSGVLSKTKNNEWKIEQYHLSVTVPNELIDSFIKLIEEN</sequence>
<feature type="signal peptide" evidence="1">
    <location>
        <begin position="1"/>
        <end position="18"/>
    </location>
</feature>
<feature type="domain" description="SnoaL-like" evidence="2">
    <location>
        <begin position="24"/>
        <end position="138"/>
    </location>
</feature>
<keyword evidence="1" id="KW-0732">Signal</keyword>
<organism evidence="3 4">
    <name type="scientific">Fulvivirga sediminis</name>
    <dbReference type="NCBI Taxonomy" id="2803949"/>
    <lineage>
        <taxon>Bacteria</taxon>
        <taxon>Pseudomonadati</taxon>
        <taxon>Bacteroidota</taxon>
        <taxon>Cytophagia</taxon>
        <taxon>Cytophagales</taxon>
        <taxon>Fulvivirgaceae</taxon>
        <taxon>Fulvivirga</taxon>
    </lineage>
</organism>
<dbReference type="Gene3D" id="3.10.450.50">
    <property type="match status" value="1"/>
</dbReference>
<protein>
    <submittedName>
        <fullName evidence="3">Nuclear transport factor 2 family protein</fullName>
    </submittedName>
</protein>
<evidence type="ECO:0000256" key="1">
    <source>
        <dbReference type="SAM" id="SignalP"/>
    </source>
</evidence>
<dbReference type="InterPro" id="IPR032710">
    <property type="entry name" value="NTF2-like_dom_sf"/>
</dbReference>
<dbReference type="EMBL" id="JAESIY010000002">
    <property type="protein sequence ID" value="MBL3655569.1"/>
    <property type="molecule type" value="Genomic_DNA"/>
</dbReference>
<evidence type="ECO:0000259" key="2">
    <source>
        <dbReference type="Pfam" id="PF13474"/>
    </source>
</evidence>